<reference evidence="2 3" key="1">
    <citation type="submission" date="2017-12" db="EMBL/GenBank/DDBJ databases">
        <title>Genome Sequence of a Multidrug-Resistant Candida haemulonii Isolate from a Patient with Chronic Leg Ulcers in Israel.</title>
        <authorList>
            <person name="Chow N.A."/>
            <person name="Gade L."/>
            <person name="Batra D."/>
            <person name="Rowe L.A."/>
            <person name="Ben-Ami R."/>
            <person name="Loparev V.N."/>
            <person name="Litvintseva A.P."/>
        </authorList>
    </citation>
    <scope>NUCLEOTIDE SEQUENCE [LARGE SCALE GENOMIC DNA]</scope>
    <source>
        <strain evidence="2 3">B11899</strain>
    </source>
</reference>
<proteinExistence type="predicted"/>
<organism evidence="2 3">
    <name type="scientific">Candidozyma haemuli</name>
    <dbReference type="NCBI Taxonomy" id="45357"/>
    <lineage>
        <taxon>Eukaryota</taxon>
        <taxon>Fungi</taxon>
        <taxon>Dikarya</taxon>
        <taxon>Ascomycota</taxon>
        <taxon>Saccharomycotina</taxon>
        <taxon>Pichiomycetes</taxon>
        <taxon>Metschnikowiaceae</taxon>
        <taxon>Candidozyma</taxon>
    </lineage>
</organism>
<evidence type="ECO:0000313" key="2">
    <source>
        <dbReference type="EMBL" id="PVH22647.1"/>
    </source>
</evidence>
<evidence type="ECO:0000256" key="1">
    <source>
        <dbReference type="SAM" id="MobiDB-lite"/>
    </source>
</evidence>
<keyword evidence="3" id="KW-1185">Reference proteome</keyword>
<dbReference type="RefSeq" id="XP_025343587.1">
    <property type="nucleotide sequence ID" value="XM_025488820.1"/>
</dbReference>
<evidence type="ECO:0000313" key="3">
    <source>
        <dbReference type="Proteomes" id="UP000244309"/>
    </source>
</evidence>
<dbReference type="GeneID" id="37010551"/>
<dbReference type="AlphaFoldDB" id="A0A2V1AX44"/>
<dbReference type="Proteomes" id="UP000244309">
    <property type="component" value="Unassembled WGS sequence"/>
</dbReference>
<dbReference type="EMBL" id="PKFO01000008">
    <property type="protein sequence ID" value="PVH22647.1"/>
    <property type="molecule type" value="Genomic_DNA"/>
</dbReference>
<name>A0A2V1AX44_9ASCO</name>
<accession>A0A2V1AX44</accession>
<dbReference type="OrthoDB" id="4074293at2759"/>
<feature type="region of interest" description="Disordered" evidence="1">
    <location>
        <begin position="91"/>
        <end position="120"/>
    </location>
</feature>
<comment type="caution">
    <text evidence="2">The sequence shown here is derived from an EMBL/GenBank/DDBJ whole genome shotgun (WGS) entry which is preliminary data.</text>
</comment>
<protein>
    <submittedName>
        <fullName evidence="2">Uncharacterized protein</fullName>
    </submittedName>
</protein>
<sequence>MFAKSATPATPVTRPKSHINDSVTWVKEWYNPLEYGSGGPANLKLKGWVKTNASAAEDAAPNVDSTSVYNLESCQYLQDPVIVEVVQEAPPDPQQDSDLRSALSMDKKDDQISSLSGLGM</sequence>
<gene>
    <name evidence="2" type="ORF">CXQ85_005221</name>
</gene>
<dbReference type="VEuPathDB" id="FungiDB:CXQ85_005221"/>